<evidence type="ECO:0000313" key="3">
    <source>
        <dbReference type="EMBL" id="CAB3997129.1"/>
    </source>
</evidence>
<feature type="compositionally biased region" description="Polar residues" evidence="1">
    <location>
        <begin position="81"/>
        <end position="98"/>
    </location>
</feature>
<dbReference type="EMBL" id="CACRXK020003030">
    <property type="protein sequence ID" value="CAB3997129.1"/>
    <property type="molecule type" value="Genomic_DNA"/>
</dbReference>
<feature type="compositionally biased region" description="Basic and acidic residues" evidence="1">
    <location>
        <begin position="63"/>
        <end position="79"/>
    </location>
</feature>
<proteinExistence type="predicted"/>
<evidence type="ECO:0000256" key="2">
    <source>
        <dbReference type="SAM" id="SignalP"/>
    </source>
</evidence>
<comment type="caution">
    <text evidence="3">The sequence shown here is derived from an EMBL/GenBank/DDBJ whole genome shotgun (WGS) entry which is preliminary data.</text>
</comment>
<gene>
    <name evidence="3" type="ORF">PACLA_8A003346</name>
</gene>
<keyword evidence="2" id="KW-0732">Signal</keyword>
<dbReference type="Proteomes" id="UP001152795">
    <property type="component" value="Unassembled WGS sequence"/>
</dbReference>
<keyword evidence="4" id="KW-1185">Reference proteome</keyword>
<evidence type="ECO:0000313" key="4">
    <source>
        <dbReference type="Proteomes" id="UP001152795"/>
    </source>
</evidence>
<protein>
    <submittedName>
        <fullName evidence="3">Uncharacterized protein</fullName>
    </submittedName>
</protein>
<dbReference type="AlphaFoldDB" id="A0A7D9I0A0"/>
<sequence>MRYRYMLIAPTILALWTISQVYKAGSSGYAHKNFFLVVNHSEALIKDMLRKNDKGNVLSDKVPAQEKGDSVAEHKKDETVSDSIQTKRGSESVSNLVPKQSREDVDTDKTVAHCSKDGENLVGGLLVDNHIVSSMEDLERSFSVQYGGWVEKGGASRPPHCKPARK</sequence>
<reference evidence="3" key="1">
    <citation type="submission" date="2020-04" db="EMBL/GenBank/DDBJ databases">
        <authorList>
            <person name="Alioto T."/>
            <person name="Alioto T."/>
            <person name="Gomez Garrido J."/>
        </authorList>
    </citation>
    <scope>NUCLEOTIDE SEQUENCE</scope>
    <source>
        <strain evidence="3">A484AB</strain>
    </source>
</reference>
<feature type="chain" id="PRO_5043736408" evidence="2">
    <location>
        <begin position="25"/>
        <end position="166"/>
    </location>
</feature>
<feature type="region of interest" description="Disordered" evidence="1">
    <location>
        <begin position="56"/>
        <end position="107"/>
    </location>
</feature>
<evidence type="ECO:0000256" key="1">
    <source>
        <dbReference type="SAM" id="MobiDB-lite"/>
    </source>
</evidence>
<feature type="non-terminal residue" evidence="3">
    <location>
        <position position="166"/>
    </location>
</feature>
<name>A0A7D9I0A0_PARCT</name>
<feature type="signal peptide" evidence="2">
    <location>
        <begin position="1"/>
        <end position="24"/>
    </location>
</feature>
<accession>A0A7D9I0A0</accession>
<organism evidence="3 4">
    <name type="scientific">Paramuricea clavata</name>
    <name type="common">Red gorgonian</name>
    <name type="synonym">Violescent sea-whip</name>
    <dbReference type="NCBI Taxonomy" id="317549"/>
    <lineage>
        <taxon>Eukaryota</taxon>
        <taxon>Metazoa</taxon>
        <taxon>Cnidaria</taxon>
        <taxon>Anthozoa</taxon>
        <taxon>Octocorallia</taxon>
        <taxon>Malacalcyonacea</taxon>
        <taxon>Plexauridae</taxon>
        <taxon>Paramuricea</taxon>
    </lineage>
</organism>